<evidence type="ECO:0000256" key="4">
    <source>
        <dbReference type="ARBA" id="ARBA00022679"/>
    </source>
</evidence>
<dbReference type="PROSITE" id="PS50011">
    <property type="entry name" value="PROTEIN_KINASE_DOM"/>
    <property type="match status" value="1"/>
</dbReference>
<proteinExistence type="inferred from homology"/>
<gene>
    <name evidence="14" type="ORF">INT44_004410</name>
</gene>
<dbReference type="GO" id="GO:0004674">
    <property type="term" value="F:protein serine/threonine kinase activity"/>
    <property type="evidence" value="ECO:0007669"/>
    <property type="project" value="UniProtKB-KW"/>
</dbReference>
<accession>A0A8H7QCP9</accession>
<feature type="compositionally biased region" description="Polar residues" evidence="12">
    <location>
        <begin position="371"/>
        <end position="382"/>
    </location>
</feature>
<dbReference type="Pfam" id="PF00069">
    <property type="entry name" value="Pkinase"/>
    <property type="match status" value="1"/>
</dbReference>
<dbReference type="EC" id="2.7.11.1" evidence="2"/>
<evidence type="ECO:0000256" key="6">
    <source>
        <dbReference type="ARBA" id="ARBA00022777"/>
    </source>
</evidence>
<evidence type="ECO:0000256" key="10">
    <source>
        <dbReference type="PROSITE-ProRule" id="PRU10141"/>
    </source>
</evidence>
<evidence type="ECO:0000256" key="8">
    <source>
        <dbReference type="ARBA" id="ARBA00047899"/>
    </source>
</evidence>
<dbReference type="EMBL" id="JAEPRA010000001">
    <property type="protein sequence ID" value="KAG2189268.1"/>
    <property type="molecule type" value="Genomic_DNA"/>
</dbReference>
<dbReference type="InterPro" id="IPR050235">
    <property type="entry name" value="CK1_Ser-Thr_kinase"/>
</dbReference>
<evidence type="ECO:0000256" key="11">
    <source>
        <dbReference type="RuleBase" id="RU000304"/>
    </source>
</evidence>
<dbReference type="FunFam" id="1.10.510.10:FF:000159">
    <property type="entry name" value="Casein kinase I hhp1"/>
    <property type="match status" value="1"/>
</dbReference>
<dbReference type="GO" id="GO:0005524">
    <property type="term" value="F:ATP binding"/>
    <property type="evidence" value="ECO:0007669"/>
    <property type="project" value="UniProtKB-UniRule"/>
</dbReference>
<dbReference type="PROSITE" id="PS00108">
    <property type="entry name" value="PROTEIN_KINASE_ST"/>
    <property type="match status" value="1"/>
</dbReference>
<dbReference type="SUPFAM" id="SSF56112">
    <property type="entry name" value="Protein kinase-like (PK-like)"/>
    <property type="match status" value="1"/>
</dbReference>
<dbReference type="PROSITE" id="PS00107">
    <property type="entry name" value="PROTEIN_KINASE_ATP"/>
    <property type="match status" value="1"/>
</dbReference>
<comment type="catalytic activity">
    <reaction evidence="8">
        <text>L-threonyl-[protein] + ATP = O-phospho-L-threonyl-[protein] + ADP + H(+)</text>
        <dbReference type="Rhea" id="RHEA:46608"/>
        <dbReference type="Rhea" id="RHEA-COMP:11060"/>
        <dbReference type="Rhea" id="RHEA-COMP:11605"/>
        <dbReference type="ChEBI" id="CHEBI:15378"/>
        <dbReference type="ChEBI" id="CHEBI:30013"/>
        <dbReference type="ChEBI" id="CHEBI:30616"/>
        <dbReference type="ChEBI" id="CHEBI:61977"/>
        <dbReference type="ChEBI" id="CHEBI:456216"/>
        <dbReference type="EC" id="2.7.11.1"/>
    </reaction>
</comment>
<dbReference type="InterPro" id="IPR000719">
    <property type="entry name" value="Prot_kinase_dom"/>
</dbReference>
<keyword evidence="7 10" id="KW-0067">ATP-binding</keyword>
<keyword evidence="15" id="KW-1185">Reference proteome</keyword>
<feature type="domain" description="Protein kinase" evidence="13">
    <location>
        <begin position="9"/>
        <end position="278"/>
    </location>
</feature>
<keyword evidence="6" id="KW-0418">Kinase</keyword>
<evidence type="ECO:0000256" key="7">
    <source>
        <dbReference type="ARBA" id="ARBA00022840"/>
    </source>
</evidence>
<keyword evidence="5 10" id="KW-0547">Nucleotide-binding</keyword>
<evidence type="ECO:0000256" key="9">
    <source>
        <dbReference type="ARBA" id="ARBA00048679"/>
    </source>
</evidence>
<organism evidence="14 15">
    <name type="scientific">Umbelopsis vinacea</name>
    <dbReference type="NCBI Taxonomy" id="44442"/>
    <lineage>
        <taxon>Eukaryota</taxon>
        <taxon>Fungi</taxon>
        <taxon>Fungi incertae sedis</taxon>
        <taxon>Mucoromycota</taxon>
        <taxon>Mucoromycotina</taxon>
        <taxon>Umbelopsidomycetes</taxon>
        <taxon>Umbelopsidales</taxon>
        <taxon>Umbelopsidaceae</taxon>
        <taxon>Umbelopsis</taxon>
    </lineage>
</organism>
<protein>
    <recommendedName>
        <fullName evidence="2">non-specific serine/threonine protein kinase</fullName>
        <ecNumber evidence="2">2.7.11.1</ecNumber>
    </recommendedName>
</protein>
<evidence type="ECO:0000256" key="3">
    <source>
        <dbReference type="ARBA" id="ARBA00022527"/>
    </source>
</evidence>
<dbReference type="Proteomes" id="UP000612746">
    <property type="component" value="Unassembled WGS sequence"/>
</dbReference>
<evidence type="ECO:0000256" key="12">
    <source>
        <dbReference type="SAM" id="MobiDB-lite"/>
    </source>
</evidence>
<feature type="binding site" evidence="10">
    <location>
        <position position="38"/>
    </location>
    <ligand>
        <name>ATP</name>
        <dbReference type="ChEBI" id="CHEBI:30616"/>
    </ligand>
</feature>
<comment type="caution">
    <text evidence="14">The sequence shown here is derived from an EMBL/GenBank/DDBJ whole genome shotgun (WGS) entry which is preliminary data.</text>
</comment>
<keyword evidence="3 11" id="KW-0723">Serine/threonine-protein kinase</keyword>
<evidence type="ECO:0000313" key="15">
    <source>
        <dbReference type="Proteomes" id="UP000612746"/>
    </source>
</evidence>
<dbReference type="PANTHER" id="PTHR11909">
    <property type="entry name" value="CASEIN KINASE-RELATED"/>
    <property type="match status" value="1"/>
</dbReference>
<evidence type="ECO:0000259" key="13">
    <source>
        <dbReference type="PROSITE" id="PS50011"/>
    </source>
</evidence>
<evidence type="ECO:0000313" key="14">
    <source>
        <dbReference type="EMBL" id="KAG2189268.1"/>
    </source>
</evidence>
<reference evidence="14" key="1">
    <citation type="submission" date="2020-12" db="EMBL/GenBank/DDBJ databases">
        <title>Metabolic potential, ecology and presence of endohyphal bacteria is reflected in genomic diversity of Mucoromycotina.</title>
        <authorList>
            <person name="Muszewska A."/>
            <person name="Okrasinska A."/>
            <person name="Steczkiewicz K."/>
            <person name="Drgas O."/>
            <person name="Orlowska M."/>
            <person name="Perlinska-Lenart U."/>
            <person name="Aleksandrzak-Piekarczyk T."/>
            <person name="Szatraj K."/>
            <person name="Zielenkiewicz U."/>
            <person name="Pilsyk S."/>
            <person name="Malc E."/>
            <person name="Mieczkowski P."/>
            <person name="Kruszewska J.S."/>
            <person name="Biernat P."/>
            <person name="Pawlowska J."/>
        </authorList>
    </citation>
    <scope>NUCLEOTIDE SEQUENCE</scope>
    <source>
        <strain evidence="14">WA0000051536</strain>
    </source>
</reference>
<dbReference type="InterPro" id="IPR008271">
    <property type="entry name" value="Ser/Thr_kinase_AS"/>
</dbReference>
<dbReference type="FunFam" id="3.30.200.20:FF:000538">
    <property type="entry name" value="Putative Casein kinase I"/>
    <property type="match status" value="1"/>
</dbReference>
<dbReference type="InterPro" id="IPR017441">
    <property type="entry name" value="Protein_kinase_ATP_BS"/>
</dbReference>
<comment type="catalytic activity">
    <reaction evidence="9">
        <text>L-seryl-[protein] + ATP = O-phospho-L-seryl-[protein] + ADP + H(+)</text>
        <dbReference type="Rhea" id="RHEA:17989"/>
        <dbReference type="Rhea" id="RHEA-COMP:9863"/>
        <dbReference type="Rhea" id="RHEA-COMP:11604"/>
        <dbReference type="ChEBI" id="CHEBI:15378"/>
        <dbReference type="ChEBI" id="CHEBI:29999"/>
        <dbReference type="ChEBI" id="CHEBI:30616"/>
        <dbReference type="ChEBI" id="CHEBI:83421"/>
        <dbReference type="ChEBI" id="CHEBI:456216"/>
        <dbReference type="EC" id="2.7.11.1"/>
    </reaction>
</comment>
<sequence>MDLRIGDKYRIGRKIGSGSFGEIYLGTNVMTGEEVAIKLESVKAKHRQLEYEAKVYKSLAGGYGIPMIRWYGQECDYNALVMDLLGPSLEDLFNFCNRKFTLKTVIMLADQMIQRVEFVHSNNFIHRDIKPDNFLMNVGKKGYQVNMIDFGLAKKYRDPKTSLHIPYRDNKNLTGTARYASINTHAGCEQSRRDDLISLGYVLLYLYRGSLPWQGLKATTKSQKYDRIMEKKMSTSVQSLCYGLPSEFAAYMTYSMSLRFEDKPDYRYLRKLFRDLFVRERFVWDYIFDWTLVKMDKTARTDPVVKQPTAATTVEQNRYGQQYVRLGNNAVFTVVRQPPPTSSSNTHADLTSAAALRNLANRAAATKRRSAPTQAVSAYQRK</sequence>
<keyword evidence="4" id="KW-0808">Transferase</keyword>
<name>A0A8H7QCP9_9FUNG</name>
<evidence type="ECO:0000256" key="1">
    <source>
        <dbReference type="ARBA" id="ARBA00005926"/>
    </source>
</evidence>
<dbReference type="CDD" id="cd14125">
    <property type="entry name" value="STKc_CK1_delta_epsilon"/>
    <property type="match status" value="1"/>
</dbReference>
<comment type="similarity">
    <text evidence="1">Belongs to the protein kinase superfamily. CK1 Ser/Thr protein kinase family. Casein kinase I subfamily.</text>
</comment>
<dbReference type="Gene3D" id="1.10.510.10">
    <property type="entry name" value="Transferase(Phosphotransferase) domain 1"/>
    <property type="match status" value="1"/>
</dbReference>
<dbReference type="SMART" id="SM00220">
    <property type="entry name" value="S_TKc"/>
    <property type="match status" value="1"/>
</dbReference>
<evidence type="ECO:0000256" key="5">
    <source>
        <dbReference type="ARBA" id="ARBA00022741"/>
    </source>
</evidence>
<dbReference type="OrthoDB" id="5800476at2759"/>
<dbReference type="InterPro" id="IPR011009">
    <property type="entry name" value="Kinase-like_dom_sf"/>
</dbReference>
<evidence type="ECO:0000256" key="2">
    <source>
        <dbReference type="ARBA" id="ARBA00012513"/>
    </source>
</evidence>
<dbReference type="AlphaFoldDB" id="A0A8H7QCP9"/>
<feature type="region of interest" description="Disordered" evidence="12">
    <location>
        <begin position="363"/>
        <end position="382"/>
    </location>
</feature>